<feature type="compositionally biased region" description="Basic and acidic residues" evidence="1">
    <location>
        <begin position="480"/>
        <end position="495"/>
    </location>
</feature>
<keyword evidence="2" id="KW-0812">Transmembrane</keyword>
<evidence type="ECO:0000313" key="3">
    <source>
        <dbReference type="EMBL" id="CAK0881566.1"/>
    </source>
</evidence>
<feature type="region of interest" description="Disordered" evidence="1">
    <location>
        <begin position="446"/>
        <end position="495"/>
    </location>
</feature>
<evidence type="ECO:0000313" key="4">
    <source>
        <dbReference type="Proteomes" id="UP001189429"/>
    </source>
</evidence>
<feature type="compositionally biased region" description="Basic and acidic residues" evidence="1">
    <location>
        <begin position="450"/>
        <end position="470"/>
    </location>
</feature>
<accession>A0ABN9WA48</accession>
<organism evidence="3 4">
    <name type="scientific">Prorocentrum cordatum</name>
    <dbReference type="NCBI Taxonomy" id="2364126"/>
    <lineage>
        <taxon>Eukaryota</taxon>
        <taxon>Sar</taxon>
        <taxon>Alveolata</taxon>
        <taxon>Dinophyceae</taxon>
        <taxon>Prorocentrales</taxon>
        <taxon>Prorocentraceae</taxon>
        <taxon>Prorocentrum</taxon>
    </lineage>
</organism>
<name>A0ABN9WA48_9DINO</name>
<reference evidence="3" key="1">
    <citation type="submission" date="2023-10" db="EMBL/GenBank/DDBJ databases">
        <authorList>
            <person name="Chen Y."/>
            <person name="Shah S."/>
            <person name="Dougan E. K."/>
            <person name="Thang M."/>
            <person name="Chan C."/>
        </authorList>
    </citation>
    <scope>NUCLEOTIDE SEQUENCE [LARGE SCALE GENOMIC DNA]</scope>
</reference>
<keyword evidence="4" id="KW-1185">Reference proteome</keyword>
<sequence length="752" mass="82704">MSALDDTDTLGLNQLRWRVKRLESGQKDNDKGDELVADGGKQEQIQHLGEMGSDIKNPEGGSGVESTLEAKQAEAKALQALIVQAGQQQAPQVPVKTPQQHQPDSLESAQSLAGCPRRLLTPLLAAWLSGVDRPKGYADKAASIGNASRAFELEPRFGQLCSSMGTILINELKKVGFRHNLNKRELATEIKLTENLKLKAQLANGSGRIIPHARRLGGRYVWNDNANLEVGYRIDELKKGWLSMGRLWFAKGGAQVAHDTHAKVLTNKELMKRWGVVPARAALAMQRVRWLQDMVRHPLAHQQVIAALWGHLEDASSPTDVEGKMTVSTSPYARQFTRDPMLLEAISGTEDFFEEWVVVGRAWQEWWSCEDVSKAFLKVDAKLLEVPLMREDRLWEKLAPKARETEEAQGEYVCDLLDVQGAVCGLCFDSLKKLVTHMTKAAEGAAGEWDAGRRVKPRSEDEGGSKDKWLKGNSATKIPEQTHNDSTAVKKDGQRHPHRMPCIWALAGLIEALKERGSEVGGTSAKHIVEIWERWHQVVIQSCVKVGMSRKQGKAPASFMERELQEYVGQLLQAEEKDEKEGKKQKALRGTMALVGAAAMHVQMLQELRGSNGQSYRRGSRFARQPAAAVHPRLESECGNVHVARAMASQAAGLRQAQGAPAALLRRARRGRGGRGAYLRQASPNHWRARRLVLAALGAALAGLTLQVACALLGWWAYLAVGRAGMPVAAAGPAPFGGGAFERERDERVGSR</sequence>
<dbReference type="EMBL" id="CAUYUJ010018204">
    <property type="protein sequence ID" value="CAK0881566.1"/>
    <property type="molecule type" value="Genomic_DNA"/>
</dbReference>
<keyword evidence="2" id="KW-1133">Transmembrane helix</keyword>
<keyword evidence="2" id="KW-0472">Membrane</keyword>
<proteinExistence type="predicted"/>
<dbReference type="Proteomes" id="UP001189429">
    <property type="component" value="Unassembled WGS sequence"/>
</dbReference>
<comment type="caution">
    <text evidence="3">The sequence shown here is derived from an EMBL/GenBank/DDBJ whole genome shotgun (WGS) entry which is preliminary data.</text>
</comment>
<evidence type="ECO:0000256" key="2">
    <source>
        <dbReference type="SAM" id="Phobius"/>
    </source>
</evidence>
<evidence type="ECO:0000256" key="1">
    <source>
        <dbReference type="SAM" id="MobiDB-lite"/>
    </source>
</evidence>
<gene>
    <name evidence="3" type="ORF">PCOR1329_LOCUS64372</name>
</gene>
<protein>
    <submittedName>
        <fullName evidence="3">Uncharacterized protein</fullName>
    </submittedName>
</protein>
<feature type="region of interest" description="Disordered" evidence="1">
    <location>
        <begin position="21"/>
        <end position="68"/>
    </location>
</feature>
<feature type="transmembrane region" description="Helical" evidence="2">
    <location>
        <begin position="692"/>
        <end position="718"/>
    </location>
</feature>
<feature type="compositionally biased region" description="Basic and acidic residues" evidence="1">
    <location>
        <begin position="21"/>
        <end position="34"/>
    </location>
</feature>